<dbReference type="eggNOG" id="COG0738">
    <property type="taxonomic scope" value="Bacteria"/>
</dbReference>
<gene>
    <name evidence="5" type="ORF">SAMN04487992_11314</name>
</gene>
<evidence type="ECO:0000256" key="4">
    <source>
        <dbReference type="ARBA" id="ARBA00023136"/>
    </source>
</evidence>
<keyword evidence="4" id="KW-0472">Membrane</keyword>
<accession>A0A1G7KKD0</accession>
<evidence type="ECO:0000256" key="2">
    <source>
        <dbReference type="ARBA" id="ARBA00022692"/>
    </source>
</evidence>
<dbReference type="PANTHER" id="PTHR23514">
    <property type="entry name" value="BYPASS OF STOP CODON PROTEIN 6"/>
    <property type="match status" value="1"/>
</dbReference>
<keyword evidence="3" id="KW-1133">Transmembrane helix</keyword>
<sequence>MKSLQLILSNPRYFAPAWSFATLNILFGTWATYIPLIKEDIGLDKASLGFAIFFLSLGNFTIFPVASRLINKIGVGKSVWYGLILICLSSVLPFIAVNYFTLIAALYCYGAANGFLDISMNTLVTEIEKEDRQNFMSAAHGFFSLGGVIAGIGSFLIVLLDNRVLHICGTVALLLIASALLRKNYMHIISPPIEKEAFKIKNFKPLFLLGIISFVIMGSEGAIIDWSGIYLQEINLAPEKFIGLGFLAFSIMMTLGRFLADGISAKIGPVKIIILGTLLAIGGYFLVLSGILWVTILGFALIGLGFSAIIPELFRIGGKVEGVASSQGIAFIAGTGVSGFLLGPVVLGFLAESFSLRISFMLLLVCSVIVLAASFILKRKRGV</sequence>
<dbReference type="Gene3D" id="1.20.1250.20">
    <property type="entry name" value="MFS general substrate transporter like domains"/>
    <property type="match status" value="2"/>
</dbReference>
<reference evidence="6" key="1">
    <citation type="submission" date="2016-10" db="EMBL/GenBank/DDBJ databases">
        <authorList>
            <person name="Varghese N."/>
            <person name="Submissions S."/>
        </authorList>
    </citation>
    <scope>NUCLEOTIDE SEQUENCE [LARGE SCALE GENOMIC DNA]</scope>
    <source>
        <strain evidence="6">DSM 24729</strain>
    </source>
</reference>
<dbReference type="InterPro" id="IPR051788">
    <property type="entry name" value="MFS_Transporter"/>
</dbReference>
<evidence type="ECO:0000256" key="1">
    <source>
        <dbReference type="ARBA" id="ARBA00004141"/>
    </source>
</evidence>
<keyword evidence="2" id="KW-0812">Transmembrane</keyword>
<dbReference type="PROSITE" id="PS50850">
    <property type="entry name" value="MFS"/>
    <property type="match status" value="1"/>
</dbReference>
<dbReference type="GO" id="GO:0016020">
    <property type="term" value="C:membrane"/>
    <property type="evidence" value="ECO:0007669"/>
    <property type="project" value="UniProtKB-SubCell"/>
</dbReference>
<dbReference type="Pfam" id="PF07690">
    <property type="entry name" value="MFS_1"/>
    <property type="match status" value="1"/>
</dbReference>
<dbReference type="AlphaFoldDB" id="A0A1G7KKD0"/>
<dbReference type="GO" id="GO:0022857">
    <property type="term" value="F:transmembrane transporter activity"/>
    <property type="evidence" value="ECO:0007669"/>
    <property type="project" value="InterPro"/>
</dbReference>
<name>A0A1G7KKD0_9FLAO</name>
<dbReference type="CDD" id="cd17393">
    <property type="entry name" value="MFS_MosC_like"/>
    <property type="match status" value="1"/>
</dbReference>
<dbReference type="InterPro" id="IPR036259">
    <property type="entry name" value="MFS_trans_sf"/>
</dbReference>
<dbReference type="InterPro" id="IPR011701">
    <property type="entry name" value="MFS"/>
</dbReference>
<dbReference type="Proteomes" id="UP000182114">
    <property type="component" value="Unassembled WGS sequence"/>
</dbReference>
<evidence type="ECO:0000256" key="3">
    <source>
        <dbReference type="ARBA" id="ARBA00022989"/>
    </source>
</evidence>
<dbReference type="SUPFAM" id="SSF103473">
    <property type="entry name" value="MFS general substrate transporter"/>
    <property type="match status" value="1"/>
</dbReference>
<dbReference type="RefSeq" id="WP_024481635.1">
    <property type="nucleotide sequence ID" value="NZ_CANLPS010000001.1"/>
</dbReference>
<keyword evidence="6" id="KW-1185">Reference proteome</keyword>
<organism evidence="5 6">
    <name type="scientific">Cellulophaga baltica</name>
    <dbReference type="NCBI Taxonomy" id="76594"/>
    <lineage>
        <taxon>Bacteria</taxon>
        <taxon>Pseudomonadati</taxon>
        <taxon>Bacteroidota</taxon>
        <taxon>Flavobacteriia</taxon>
        <taxon>Flavobacteriales</taxon>
        <taxon>Flavobacteriaceae</taxon>
        <taxon>Cellulophaga</taxon>
    </lineage>
</organism>
<dbReference type="EMBL" id="FNBD01000013">
    <property type="protein sequence ID" value="SDF37561.1"/>
    <property type="molecule type" value="Genomic_DNA"/>
</dbReference>
<dbReference type="PANTHER" id="PTHR23514:SF13">
    <property type="entry name" value="INNER MEMBRANE PROTEIN YBJJ"/>
    <property type="match status" value="1"/>
</dbReference>
<dbReference type="GeneID" id="78060834"/>
<proteinExistence type="predicted"/>
<evidence type="ECO:0000313" key="5">
    <source>
        <dbReference type="EMBL" id="SDF37561.1"/>
    </source>
</evidence>
<comment type="subcellular location">
    <subcellularLocation>
        <location evidence="1">Membrane</location>
        <topology evidence="1">Multi-pass membrane protein</topology>
    </subcellularLocation>
</comment>
<dbReference type="InterPro" id="IPR020846">
    <property type="entry name" value="MFS_dom"/>
</dbReference>
<protein>
    <submittedName>
        <fullName evidence="5">Fucose permease</fullName>
    </submittedName>
</protein>
<evidence type="ECO:0000313" key="6">
    <source>
        <dbReference type="Proteomes" id="UP000182114"/>
    </source>
</evidence>